<organism evidence="5 6">
    <name type="scientific">Solanum commersonii</name>
    <name type="common">Commerson's wild potato</name>
    <name type="synonym">Commerson's nightshade</name>
    <dbReference type="NCBI Taxonomy" id="4109"/>
    <lineage>
        <taxon>Eukaryota</taxon>
        <taxon>Viridiplantae</taxon>
        <taxon>Streptophyta</taxon>
        <taxon>Embryophyta</taxon>
        <taxon>Tracheophyta</taxon>
        <taxon>Spermatophyta</taxon>
        <taxon>Magnoliopsida</taxon>
        <taxon>eudicotyledons</taxon>
        <taxon>Gunneridae</taxon>
        <taxon>Pentapetalae</taxon>
        <taxon>asterids</taxon>
        <taxon>lamiids</taxon>
        <taxon>Solanales</taxon>
        <taxon>Solanaceae</taxon>
        <taxon>Solanoideae</taxon>
        <taxon>Solaneae</taxon>
        <taxon>Solanum</taxon>
    </lineage>
</organism>
<evidence type="ECO:0000313" key="5">
    <source>
        <dbReference type="EMBL" id="KAG5586389.1"/>
    </source>
</evidence>
<dbReference type="Gene3D" id="3.40.50.150">
    <property type="entry name" value="Vaccinia Virus protein VP39"/>
    <property type="match status" value="1"/>
</dbReference>
<reference evidence="5 6" key="1">
    <citation type="submission" date="2020-09" db="EMBL/GenBank/DDBJ databases">
        <title>De no assembly of potato wild relative species, Solanum commersonii.</title>
        <authorList>
            <person name="Cho K."/>
        </authorList>
    </citation>
    <scope>NUCLEOTIDE SEQUENCE [LARGE SCALE GENOMIC DNA]</scope>
    <source>
        <strain evidence="5">LZ3.2</strain>
        <tissue evidence="5">Leaf</tissue>
    </source>
</reference>
<dbReference type="AlphaFoldDB" id="A0A9J5XFD0"/>
<dbReference type="GO" id="GO:0008171">
    <property type="term" value="F:O-methyltransferase activity"/>
    <property type="evidence" value="ECO:0007669"/>
    <property type="project" value="InterPro"/>
</dbReference>
<keyword evidence="2" id="KW-0808">Transferase</keyword>
<dbReference type="EMBL" id="JACXVP010000009">
    <property type="protein sequence ID" value="KAG5586389.1"/>
    <property type="molecule type" value="Genomic_DNA"/>
</dbReference>
<comment type="caution">
    <text evidence="5">The sequence shown here is derived from an EMBL/GenBank/DDBJ whole genome shotgun (WGS) entry which is preliminary data.</text>
</comment>
<dbReference type="InterPro" id="IPR016461">
    <property type="entry name" value="COMT-like"/>
</dbReference>
<dbReference type="Pfam" id="PF00891">
    <property type="entry name" value="Methyltransf_2"/>
    <property type="match status" value="1"/>
</dbReference>
<protein>
    <recommendedName>
        <fullName evidence="4">O-methyltransferase C-terminal domain-containing protein</fullName>
    </recommendedName>
</protein>
<feature type="domain" description="O-methyltransferase C-terminal" evidence="4">
    <location>
        <begin position="2"/>
        <end position="131"/>
    </location>
</feature>
<accession>A0A9J5XFD0</accession>
<evidence type="ECO:0000256" key="1">
    <source>
        <dbReference type="ARBA" id="ARBA00022603"/>
    </source>
</evidence>
<keyword evidence="6" id="KW-1185">Reference proteome</keyword>
<evidence type="ECO:0000256" key="3">
    <source>
        <dbReference type="ARBA" id="ARBA00022691"/>
    </source>
</evidence>
<gene>
    <name evidence="5" type="ORF">H5410_046823</name>
</gene>
<dbReference type="Proteomes" id="UP000824120">
    <property type="component" value="Chromosome 9"/>
</dbReference>
<keyword evidence="1" id="KW-0489">Methyltransferase</keyword>
<dbReference type="InterPro" id="IPR001077">
    <property type="entry name" value="COMT_C"/>
</dbReference>
<name>A0A9J5XFD0_SOLCO</name>
<dbReference type="OrthoDB" id="1297798at2759"/>
<dbReference type="PROSITE" id="PS51683">
    <property type="entry name" value="SAM_OMT_II"/>
    <property type="match status" value="1"/>
</dbReference>
<evidence type="ECO:0000259" key="4">
    <source>
        <dbReference type="Pfam" id="PF00891"/>
    </source>
</evidence>
<dbReference type="InterPro" id="IPR029063">
    <property type="entry name" value="SAM-dependent_MTases_sf"/>
</dbReference>
<dbReference type="SUPFAM" id="SSF53335">
    <property type="entry name" value="S-adenosyl-L-methionine-dependent methyltransferases"/>
    <property type="match status" value="1"/>
</dbReference>
<keyword evidence="3" id="KW-0949">S-adenosyl-L-methionine</keyword>
<dbReference type="PANTHER" id="PTHR11746">
    <property type="entry name" value="O-METHYLTRANSFERASE"/>
    <property type="match status" value="1"/>
</dbReference>
<dbReference type="GO" id="GO:0032259">
    <property type="term" value="P:methylation"/>
    <property type="evidence" value="ECO:0007669"/>
    <property type="project" value="UniProtKB-KW"/>
</dbReference>
<evidence type="ECO:0000256" key="2">
    <source>
        <dbReference type="ARBA" id="ARBA00022679"/>
    </source>
</evidence>
<sequence>MAKIIAETHAEINCIVFNFPHVIEGNEGSKSLSYVGGDMFKSIPCADATLLKWTLHDWSDEECIKILKKCKEAIPRKEKGGKVIIIDMVLMDHNLEKGDDKSYETQFFFDMLMMVHVYGKGGNQQGWEKLFFVLVLVTTTSFLCWD</sequence>
<proteinExistence type="predicted"/>
<evidence type="ECO:0000313" key="6">
    <source>
        <dbReference type="Proteomes" id="UP000824120"/>
    </source>
</evidence>